<dbReference type="KEGG" id="pre:PCA10_48650"/>
<feature type="region of interest" description="Disordered" evidence="1">
    <location>
        <begin position="35"/>
        <end position="103"/>
    </location>
</feature>
<feature type="signal peptide" evidence="2">
    <location>
        <begin position="1"/>
        <end position="20"/>
    </location>
</feature>
<feature type="chain" id="PRO_5004536196" description="DUF4124 domain-containing protein" evidence="2">
    <location>
        <begin position="21"/>
        <end position="158"/>
    </location>
</feature>
<protein>
    <recommendedName>
        <fullName evidence="3">DUF4124 domain-containing protein</fullName>
    </recommendedName>
</protein>
<keyword evidence="2" id="KW-0732">Signal</keyword>
<keyword evidence="5" id="KW-1185">Reference proteome</keyword>
<accession>S6AIU7</accession>
<feature type="compositionally biased region" description="Polar residues" evidence="1">
    <location>
        <begin position="41"/>
        <end position="64"/>
    </location>
</feature>
<organism evidence="4 5">
    <name type="scientific">Metapseudomonas resinovorans NBRC 106553</name>
    <dbReference type="NCBI Taxonomy" id="1245471"/>
    <lineage>
        <taxon>Bacteria</taxon>
        <taxon>Pseudomonadati</taxon>
        <taxon>Pseudomonadota</taxon>
        <taxon>Gammaproteobacteria</taxon>
        <taxon>Pseudomonadales</taxon>
        <taxon>Pseudomonadaceae</taxon>
        <taxon>Metapseudomonas</taxon>
    </lineage>
</organism>
<dbReference type="InterPro" id="IPR025392">
    <property type="entry name" value="DUF4124"/>
</dbReference>
<dbReference type="eggNOG" id="ENOG50339YA">
    <property type="taxonomic scope" value="Bacteria"/>
</dbReference>
<evidence type="ECO:0000313" key="4">
    <source>
        <dbReference type="EMBL" id="BAN50597.1"/>
    </source>
</evidence>
<evidence type="ECO:0000313" key="5">
    <source>
        <dbReference type="Proteomes" id="UP000015503"/>
    </source>
</evidence>
<feature type="domain" description="DUF4124" evidence="3">
    <location>
        <begin position="10"/>
        <end position="57"/>
    </location>
</feature>
<feature type="compositionally biased region" description="Low complexity" evidence="1">
    <location>
        <begin position="65"/>
        <end position="76"/>
    </location>
</feature>
<sequence length="158" mass="17431">MQRMILAGSLLLALSASAMAGQVYKWVDAQGVTHFGAQPPDGQQATSVNTSVPQSRPDLQSLSNELAQPQEQAQPAEPLPEEKPVGDQKAIDKKVKADVASQEAERRKYCENIRTNLAQLQNNPRLRAEVEGEVRRLTEEERQSRIKEAEKAIGDNCN</sequence>
<dbReference type="HOGENOM" id="CLU_108835_3_1_6"/>
<evidence type="ECO:0000256" key="1">
    <source>
        <dbReference type="SAM" id="MobiDB-lite"/>
    </source>
</evidence>
<dbReference type="AlphaFoldDB" id="S6AIU7"/>
<dbReference type="RefSeq" id="WP_016494725.1">
    <property type="nucleotide sequence ID" value="NC_021499.1"/>
</dbReference>
<evidence type="ECO:0000259" key="3">
    <source>
        <dbReference type="Pfam" id="PF13511"/>
    </source>
</evidence>
<proteinExistence type="predicted"/>
<dbReference type="EMBL" id="AP013068">
    <property type="protein sequence ID" value="BAN50597.1"/>
    <property type="molecule type" value="Genomic_DNA"/>
</dbReference>
<feature type="compositionally biased region" description="Basic and acidic residues" evidence="1">
    <location>
        <begin position="80"/>
        <end position="103"/>
    </location>
</feature>
<gene>
    <name evidence="4" type="ORF">PCA10_48650</name>
</gene>
<dbReference type="Proteomes" id="UP000015503">
    <property type="component" value="Chromosome"/>
</dbReference>
<evidence type="ECO:0000256" key="2">
    <source>
        <dbReference type="SAM" id="SignalP"/>
    </source>
</evidence>
<reference evidence="4 5" key="1">
    <citation type="journal article" date="2013" name="Genome Announc.">
        <title>Complete Genome Sequence of the Carbazole Degrader Pseudomonas resinovorans Strain CA10 (NBRC 106553).</title>
        <authorList>
            <person name="Shintani M."/>
            <person name="Hosoyama A."/>
            <person name="Ohji S."/>
            <person name="Tsuchikane K."/>
            <person name="Takarada H."/>
            <person name="Yamazoe A."/>
            <person name="Fujita N."/>
            <person name="Nojiri H."/>
        </authorList>
    </citation>
    <scope>NUCLEOTIDE SEQUENCE [LARGE SCALE GENOMIC DNA]</scope>
    <source>
        <strain evidence="4 5">NBRC 106553</strain>
    </source>
</reference>
<dbReference type="PATRIC" id="fig|1245471.3.peg.4928"/>
<name>S6AIU7_METRE</name>
<dbReference type="STRING" id="1245471.PCA10_48650"/>
<dbReference type="Pfam" id="PF13511">
    <property type="entry name" value="DUF4124"/>
    <property type="match status" value="1"/>
</dbReference>
<dbReference type="OrthoDB" id="7068596at2"/>
<feature type="region of interest" description="Disordered" evidence="1">
    <location>
        <begin position="136"/>
        <end position="158"/>
    </location>
</feature>